<dbReference type="InterPro" id="IPR055496">
    <property type="entry name" value="DUF7068"/>
</dbReference>
<dbReference type="Proteomes" id="UP000827284">
    <property type="component" value="Unassembled WGS sequence"/>
</dbReference>
<gene>
    <name evidence="5" type="ORF">EMPS_04085</name>
</gene>
<feature type="compositionally biased region" description="Low complexity" evidence="1">
    <location>
        <begin position="567"/>
        <end position="581"/>
    </location>
</feature>
<dbReference type="Pfam" id="PF23238">
    <property type="entry name" value="DUF7068"/>
    <property type="match status" value="1"/>
</dbReference>
<proteinExistence type="predicted"/>
<keyword evidence="6" id="KW-1185">Reference proteome</keyword>
<keyword evidence="3" id="KW-0732">Signal</keyword>
<dbReference type="InterPro" id="IPR027417">
    <property type="entry name" value="P-loop_NTPase"/>
</dbReference>
<dbReference type="InterPro" id="IPR016024">
    <property type="entry name" value="ARM-type_fold"/>
</dbReference>
<evidence type="ECO:0000256" key="1">
    <source>
        <dbReference type="SAM" id="MobiDB-lite"/>
    </source>
</evidence>
<dbReference type="Pfam" id="PF23948">
    <property type="entry name" value="ARM_5"/>
    <property type="match status" value="1"/>
</dbReference>
<evidence type="ECO:0000256" key="2">
    <source>
        <dbReference type="SAM" id="Phobius"/>
    </source>
</evidence>
<name>A0A9P3H8G4_9FUNG</name>
<dbReference type="Gene3D" id="3.40.50.300">
    <property type="entry name" value="P-loop containing nucleotide triphosphate hydrolases"/>
    <property type="match status" value="1"/>
</dbReference>
<dbReference type="PANTHER" id="PTHR12697">
    <property type="entry name" value="PBS LYASE HEAT-LIKE PROTEIN"/>
    <property type="match status" value="1"/>
</dbReference>
<dbReference type="InterPro" id="IPR004155">
    <property type="entry name" value="PBS_lyase_HEAT"/>
</dbReference>
<dbReference type="SMART" id="SM00567">
    <property type="entry name" value="EZ_HEAT"/>
    <property type="match status" value="11"/>
</dbReference>
<dbReference type="Pfam" id="PF13646">
    <property type="entry name" value="HEAT_2"/>
    <property type="match status" value="3"/>
</dbReference>
<dbReference type="SUPFAM" id="SSF52540">
    <property type="entry name" value="P-loop containing nucleoside triphosphate hydrolases"/>
    <property type="match status" value="1"/>
</dbReference>
<reference evidence="5" key="2">
    <citation type="journal article" date="2022" name="Microbiol. Resour. Announc.">
        <title>Whole-Genome Sequence of Entomortierella parvispora E1425, a Mucoromycotan Fungus Associated with Burkholderiaceae-Related Endosymbiotic Bacteria.</title>
        <authorList>
            <person name="Herlambang A."/>
            <person name="Guo Y."/>
            <person name="Takashima Y."/>
            <person name="Narisawa K."/>
            <person name="Ohta H."/>
            <person name="Nishizawa T."/>
        </authorList>
    </citation>
    <scope>NUCLEOTIDE SEQUENCE</scope>
    <source>
        <strain evidence="5">E1425</strain>
    </source>
</reference>
<feature type="transmembrane region" description="Helical" evidence="2">
    <location>
        <begin position="241"/>
        <end position="262"/>
    </location>
</feature>
<feature type="region of interest" description="Disordered" evidence="1">
    <location>
        <begin position="343"/>
        <end position="409"/>
    </location>
</feature>
<feature type="region of interest" description="Disordered" evidence="1">
    <location>
        <begin position="23"/>
        <end position="45"/>
    </location>
</feature>
<evidence type="ECO:0000313" key="6">
    <source>
        <dbReference type="Proteomes" id="UP000827284"/>
    </source>
</evidence>
<feature type="signal peptide" evidence="3">
    <location>
        <begin position="1"/>
        <end position="22"/>
    </location>
</feature>
<dbReference type="InterPro" id="IPR056251">
    <property type="entry name" value="Arm_rpt_dom"/>
</dbReference>
<dbReference type="InterPro" id="IPR007111">
    <property type="entry name" value="NACHT_NTPase"/>
</dbReference>
<keyword evidence="2" id="KW-0812">Transmembrane</keyword>
<dbReference type="OrthoDB" id="2373809at2759"/>
<comment type="caution">
    <text evidence="5">The sequence shown here is derived from an EMBL/GenBank/DDBJ whole genome shotgun (WGS) entry which is preliminary data.</text>
</comment>
<evidence type="ECO:0000259" key="4">
    <source>
        <dbReference type="PROSITE" id="PS50837"/>
    </source>
</evidence>
<feature type="domain" description="NACHT" evidence="4">
    <location>
        <begin position="1153"/>
        <end position="1281"/>
    </location>
</feature>
<keyword evidence="2" id="KW-1133">Transmembrane helix</keyword>
<dbReference type="EMBL" id="BQFW01000006">
    <property type="protein sequence ID" value="GJJ71728.1"/>
    <property type="molecule type" value="Genomic_DNA"/>
</dbReference>
<sequence>MLSSYTRTLVLLSATTVLRCEATTENTPSTSTTPHSPKTQPDSGIHTTVITSTSPDCQIETRTWCPQDQSCYVTTDGFKCETWTTTGWVIIPNLNIYFARPPENHTLPVSGACSLLPLPTNTTLQDLLVLAMKRYDAYYRTSTILISDNPTSILEGYSNCKDVHQRCVDNQCVPVIPLGEVCKGNSECHNSRLNGTKVRGPICEYLPGKLEDPPRCVNYIQVPGHPDNDHSPVHGHRRSHVWIYVVAVLLFAVLMIALLVCWRSRRPQQIAPTMMDRSFDETIGPLSEGPIGATRRVSSAAGLMHEKDMELDQAFLNRIGHRSATVHRTERLWGDNALVVQPPTVGPGLRPSPDESRLGNGVDVEGVPPPPPAAQEHGHSVTFAPLEQSEQPPVQKAKPLPPEALKRSRTDIEAARNAHSKETIKRYRSAKKALDNIDVAKVDAAALQVMISSFQELASILRQSRDQERADKCSQRAQALSEILKGRVSTLAAASTSPSVQAGVTRQNSIAASSSSTSPAVTTVASPAEAINCPPVTVTVINTAPMPQGPTLPSPTAINSATVSQRSTLPSPTASNTAPTTHRQLTLSPAIAINAALTPQRSTLPPSTLPITLISPSLFNKNVNPVPYVCPLPGPDEPLLTTRQLAYCLALLQPSIQKSELSQDAREWRYQMLKTPNAKGRLESLSVQIIRTFQKDTTKDADAVVEVVQLAPVPDDHHSRDLFKTFIDTINQVLGSLDKQLRSTHSESIRNRYRLLLAVSRVLDAMVDAHVGDVDINLHEPLTDLLQESESSKDPYLTYQAAYATQAVLNVSDDESIWRSGLKRGWLVLKGGAAFAQMPNLTDVKDYLEGLENLYEAGKGGVRLLKDVLGAIKNRESPTFSAKEGLKFRRAWYRAIRTAEAYIQAGKLVEFKGLITTAPCRQQIMFQWGICQLLGQFAADTQWDPDARKDAVAFLEALSSDSTIWKRQKEVGQVIFDALASLASNNEAAKSSLEKMRKQDPSLKPTAGFQLSLWKTPQAIDPAGTTTTKMTLLKAVQDKNVRHAKVDNLPHLIAQPSVDDIRSALKMYHTPDLIILRVSGDELDLNTCFINLAIVDAPEHRKKEKQDLQDQAAVFHRISSFENVEHTDTQSLIPLEELFNQRTLRDGKVGVPKRVLVQGRAGIGKTTLCKKLVHAHQNGLWRDLFDAVLWIPLRQLRGSTSRTLESLFREKVFVYQSRDRYQAALAEALVTCAEQGRVLFILDGLNEIAADTEGDEYRTFRTFLKILLSQQHVIITSRPSGVDNKLLPPIDLELETIGFSQQNVEDFLAKVLEPEAAKTVRCFIQQTPLIQGLVNIPVQLDVICFSWDSLPKDTTITMTGLYQLMVRKLLRKDALRLKKRAGGRCLTEQDINRCSPQMIDVLMATELQHLGYLAFKGLDNNHQIEFDEDTLLCAFEDLNNAEDNQQLLAPQIVEDIKMTSFLHTADANMDFRKNVTRQAWHFLHLTFQEYFAATWIVRHFHPKRPRSSAGMMAMEDMAVFVHQHKYNPQYEIVWPMVAGLLEGKSLDHFFGLLQGEPRDLIGGRHQQVLAACLNEARVRLDPAVVAKLDSELKSWLRFEMQACEHDSYTKSMLDSQISFPDNTLVEVLSSEVHWKSTLIQTLKVRPALSKATILFLVDALQDEDKAVASLAASVLGKQPVLSESTMKFLAVAFKDEDVDVSSSAATALSRQSALPESVILSLVITLKSGDMRVRTALQSILESRSVLPRSVVQSLIAVLKEGDEEVRFSALSILEGQLALQESEIKSLIDTLKDDDEGVRTSAALVLGKQSMLPEWAMQSVIAVLKDDDKRTKFSAVSILENQSTLSESAIQPLIAALKDENERVRYLAASTLGKGAALTESAIQALVDSLRDGDWIVRSSAASALGKQSTLPELAVQPLIAAFKDTISAVRSSAASALGNQSTLSGSAIRSLMEALEDDDKNVWTSASMAMTKQSMLSRSSIQVLIDALKDSDQRGRRSASILGGQSTLPGAAILPLLMALEDDDSKVRSSGALVLGSQSKLSESAIQSLTITLSDKVKEVRSLAASALRKQSVLPDSVIEFLSAALKNEVNDVRSSAASVLGKQHALPEPAVQCLIAALKDNIADVRYSAVSALGSQFILPAIAIQPLVDALKDSNDKVRHSAVLALGKQSNLPGEVIQSLIKVLEDDNISVRSSVASAFGKQSTLSESAIQSLVDTLKNVVMDVRPSVVAALGNQPTLPEWAIWPIIAALESEHAGVRSAAASALGKQAMLPAAAIKSLTAALRGNDRRVSTLAASVLSKQWVLPEPDVQSLISLLSDGTKSVRSLAASALSGQSTLPESAIQSLIAALWDRDDNVWSSAVSVLIKQSNLLGVIQPLIAAFKEDRNGARTSAASPLGNQPTVPISVIQSLINALNSEAEVARSSAVLASSKQSTFSESVIRSLIAALTDCDLRVRWLASYALSMYPTLPECAIQSLIAALRDEVKGVRSSAEAVLGKQATLSASAIQSLLVVLRDDNGEFKKSMSNILKNHYRSICIALPHLREDEIAFLYENHLFLRICSRVMSLQVQDGGLCLYTEQGALHVELSDKDKIEYISSVSRAVQQKAGL</sequence>
<evidence type="ECO:0000256" key="3">
    <source>
        <dbReference type="SAM" id="SignalP"/>
    </source>
</evidence>
<dbReference type="InterPro" id="IPR011989">
    <property type="entry name" value="ARM-like"/>
</dbReference>
<dbReference type="GO" id="GO:0016491">
    <property type="term" value="F:oxidoreductase activity"/>
    <property type="evidence" value="ECO:0007669"/>
    <property type="project" value="TreeGrafter"/>
</dbReference>
<keyword evidence="2" id="KW-0472">Membrane</keyword>
<dbReference type="SUPFAM" id="SSF48371">
    <property type="entry name" value="ARM repeat"/>
    <property type="match status" value="3"/>
</dbReference>
<organism evidence="5 6">
    <name type="scientific">Entomortierella parvispora</name>
    <dbReference type="NCBI Taxonomy" id="205924"/>
    <lineage>
        <taxon>Eukaryota</taxon>
        <taxon>Fungi</taxon>
        <taxon>Fungi incertae sedis</taxon>
        <taxon>Mucoromycota</taxon>
        <taxon>Mortierellomycotina</taxon>
        <taxon>Mortierellomycetes</taxon>
        <taxon>Mortierellales</taxon>
        <taxon>Mortierellaceae</taxon>
        <taxon>Entomortierella</taxon>
    </lineage>
</organism>
<feature type="compositionally biased region" description="Low complexity" evidence="1">
    <location>
        <begin position="23"/>
        <end position="39"/>
    </location>
</feature>
<dbReference type="PANTHER" id="PTHR12697:SF5">
    <property type="entry name" value="DEOXYHYPUSINE HYDROXYLASE"/>
    <property type="match status" value="1"/>
</dbReference>
<protein>
    <recommendedName>
        <fullName evidence="4">NACHT domain-containing protein</fullName>
    </recommendedName>
</protein>
<evidence type="ECO:0000313" key="5">
    <source>
        <dbReference type="EMBL" id="GJJ71728.1"/>
    </source>
</evidence>
<dbReference type="Pfam" id="PF05729">
    <property type="entry name" value="NACHT"/>
    <property type="match status" value="1"/>
</dbReference>
<feature type="region of interest" description="Disordered" evidence="1">
    <location>
        <begin position="562"/>
        <end position="582"/>
    </location>
</feature>
<dbReference type="Gene3D" id="1.25.10.10">
    <property type="entry name" value="Leucine-rich Repeat Variant"/>
    <property type="match status" value="7"/>
</dbReference>
<reference evidence="5" key="1">
    <citation type="submission" date="2021-11" db="EMBL/GenBank/DDBJ databases">
        <authorList>
            <person name="Herlambang A."/>
            <person name="Guo Y."/>
            <person name="Takashima Y."/>
            <person name="Nishizawa T."/>
        </authorList>
    </citation>
    <scope>NUCLEOTIDE SEQUENCE</scope>
    <source>
        <strain evidence="5">E1425</strain>
    </source>
</reference>
<accession>A0A9P3H8G4</accession>
<feature type="chain" id="PRO_5040502114" description="NACHT domain-containing protein" evidence="3">
    <location>
        <begin position="23"/>
        <end position="2611"/>
    </location>
</feature>
<dbReference type="PROSITE" id="PS50837">
    <property type="entry name" value="NACHT"/>
    <property type="match status" value="1"/>
</dbReference>